<evidence type="ECO:0000256" key="1">
    <source>
        <dbReference type="SAM" id="MobiDB-lite"/>
    </source>
</evidence>
<reference evidence="2 3" key="2">
    <citation type="journal article" date="2009" name="PLoS ONE">
        <title>An integrated genetic and cytogenetic map of the cucumber genome.</title>
        <authorList>
            <person name="Ren Y."/>
            <person name="Zhang Z."/>
            <person name="Liu J."/>
            <person name="Staub J.E."/>
            <person name="Han Y."/>
            <person name="Cheng Z."/>
            <person name="Li X."/>
            <person name="Lu J."/>
            <person name="Miao H."/>
            <person name="Kang H."/>
            <person name="Xie B."/>
            <person name="Gu X."/>
            <person name="Wang X."/>
            <person name="Du Y."/>
            <person name="Jin W."/>
            <person name="Huang S."/>
        </authorList>
    </citation>
    <scope>NUCLEOTIDE SEQUENCE [LARGE SCALE GENOMIC DNA]</scope>
    <source>
        <strain evidence="3">cv. 9930</strain>
    </source>
</reference>
<dbReference type="EMBL" id="CM002925">
    <property type="protein sequence ID" value="KGN54569.1"/>
    <property type="molecule type" value="Genomic_DNA"/>
</dbReference>
<feature type="compositionally biased region" description="Low complexity" evidence="1">
    <location>
        <begin position="54"/>
        <end position="63"/>
    </location>
</feature>
<gene>
    <name evidence="2" type="ORF">Csa_4G364000</name>
</gene>
<dbReference type="Proteomes" id="UP000029981">
    <property type="component" value="Chromosome 4"/>
</dbReference>
<evidence type="ECO:0000313" key="3">
    <source>
        <dbReference type="Proteomes" id="UP000029981"/>
    </source>
</evidence>
<organism evidence="2 3">
    <name type="scientific">Cucumis sativus</name>
    <name type="common">Cucumber</name>
    <dbReference type="NCBI Taxonomy" id="3659"/>
    <lineage>
        <taxon>Eukaryota</taxon>
        <taxon>Viridiplantae</taxon>
        <taxon>Streptophyta</taxon>
        <taxon>Embryophyta</taxon>
        <taxon>Tracheophyta</taxon>
        <taxon>Spermatophyta</taxon>
        <taxon>Magnoliopsida</taxon>
        <taxon>eudicotyledons</taxon>
        <taxon>Gunneridae</taxon>
        <taxon>Pentapetalae</taxon>
        <taxon>rosids</taxon>
        <taxon>fabids</taxon>
        <taxon>Cucurbitales</taxon>
        <taxon>Cucurbitaceae</taxon>
        <taxon>Benincaseae</taxon>
        <taxon>Cucumis</taxon>
    </lineage>
</organism>
<accession>A0A0A0L0K4</accession>
<evidence type="ECO:0000313" key="2">
    <source>
        <dbReference type="EMBL" id="KGN54569.1"/>
    </source>
</evidence>
<dbReference type="Gramene" id="KGN54569">
    <property type="protein sequence ID" value="KGN54569"/>
    <property type="gene ID" value="Csa_4G364000"/>
</dbReference>
<keyword evidence="3" id="KW-1185">Reference proteome</keyword>
<reference evidence="2 3" key="4">
    <citation type="journal article" date="2011" name="BMC Genomics">
        <title>RNA-Seq improves annotation of protein-coding genes in the cucumber genome.</title>
        <authorList>
            <person name="Li Z."/>
            <person name="Zhang Z."/>
            <person name="Yan P."/>
            <person name="Huang S."/>
            <person name="Fei Z."/>
            <person name="Lin K."/>
        </authorList>
    </citation>
    <scope>NUCLEOTIDE SEQUENCE [LARGE SCALE GENOMIC DNA]</scope>
    <source>
        <strain evidence="3">cv. 9930</strain>
    </source>
</reference>
<sequence>MPKFGSWYSKGRRPDENMKIEKAIAISLLLRQHKRYLRAPSMLALPPVDDANDSLSPSSWDSSCEATLVTP</sequence>
<dbReference type="AlphaFoldDB" id="A0A0A0L0K4"/>
<feature type="region of interest" description="Disordered" evidence="1">
    <location>
        <begin position="52"/>
        <end position="71"/>
    </location>
</feature>
<proteinExistence type="predicted"/>
<name>A0A0A0L0K4_CUCSA</name>
<reference evidence="2 3" key="1">
    <citation type="journal article" date="2009" name="Nat. Genet.">
        <title>The genome of the cucumber, Cucumis sativus L.</title>
        <authorList>
            <person name="Huang S."/>
            <person name="Li R."/>
            <person name="Zhang Z."/>
            <person name="Li L."/>
            <person name="Gu X."/>
            <person name="Fan W."/>
            <person name="Lucas W.J."/>
            <person name="Wang X."/>
            <person name="Xie B."/>
            <person name="Ni P."/>
            <person name="Ren Y."/>
            <person name="Zhu H."/>
            <person name="Li J."/>
            <person name="Lin K."/>
            <person name="Jin W."/>
            <person name="Fei Z."/>
            <person name="Li G."/>
            <person name="Staub J."/>
            <person name="Kilian A."/>
            <person name="van der Vossen E.A."/>
            <person name="Wu Y."/>
            <person name="Guo J."/>
            <person name="He J."/>
            <person name="Jia Z."/>
            <person name="Ren Y."/>
            <person name="Tian G."/>
            <person name="Lu Y."/>
            <person name="Ruan J."/>
            <person name="Qian W."/>
            <person name="Wang M."/>
            <person name="Huang Q."/>
            <person name="Li B."/>
            <person name="Xuan Z."/>
            <person name="Cao J."/>
            <person name="Asan"/>
            <person name="Wu Z."/>
            <person name="Zhang J."/>
            <person name="Cai Q."/>
            <person name="Bai Y."/>
            <person name="Zhao B."/>
            <person name="Han Y."/>
            <person name="Li Y."/>
            <person name="Li X."/>
            <person name="Wang S."/>
            <person name="Shi Q."/>
            <person name="Liu S."/>
            <person name="Cho W.K."/>
            <person name="Kim J.Y."/>
            <person name="Xu Y."/>
            <person name="Heller-Uszynska K."/>
            <person name="Miao H."/>
            <person name="Cheng Z."/>
            <person name="Zhang S."/>
            <person name="Wu J."/>
            <person name="Yang Y."/>
            <person name="Kang H."/>
            <person name="Li M."/>
            <person name="Liang H."/>
            <person name="Ren X."/>
            <person name="Shi Z."/>
            <person name="Wen M."/>
            <person name="Jian M."/>
            <person name="Yang H."/>
            <person name="Zhang G."/>
            <person name="Yang Z."/>
            <person name="Chen R."/>
            <person name="Liu S."/>
            <person name="Li J."/>
            <person name="Ma L."/>
            <person name="Liu H."/>
            <person name="Zhou Y."/>
            <person name="Zhao J."/>
            <person name="Fang X."/>
            <person name="Li G."/>
            <person name="Fang L."/>
            <person name="Li Y."/>
            <person name="Liu D."/>
            <person name="Zheng H."/>
            <person name="Zhang Y."/>
            <person name="Qin N."/>
            <person name="Li Z."/>
            <person name="Yang G."/>
            <person name="Yang S."/>
            <person name="Bolund L."/>
            <person name="Kristiansen K."/>
            <person name="Zheng H."/>
            <person name="Li S."/>
            <person name="Zhang X."/>
            <person name="Yang H."/>
            <person name="Wang J."/>
            <person name="Sun R."/>
            <person name="Zhang B."/>
            <person name="Jiang S."/>
            <person name="Wang J."/>
            <person name="Du Y."/>
            <person name="Li S."/>
        </authorList>
    </citation>
    <scope>NUCLEOTIDE SEQUENCE [LARGE SCALE GENOMIC DNA]</scope>
    <source>
        <strain evidence="3">cv. 9930</strain>
    </source>
</reference>
<reference evidence="2 3" key="3">
    <citation type="journal article" date="2010" name="BMC Genomics">
        <title>Transcriptome sequencing and comparative analysis of cucumber flowers with different sex types.</title>
        <authorList>
            <person name="Guo S."/>
            <person name="Zheng Y."/>
            <person name="Joung J.G."/>
            <person name="Liu S."/>
            <person name="Zhang Z."/>
            <person name="Crasta O.R."/>
            <person name="Sobral B.W."/>
            <person name="Xu Y."/>
            <person name="Huang S."/>
            <person name="Fei Z."/>
        </authorList>
    </citation>
    <scope>NUCLEOTIDE SEQUENCE [LARGE SCALE GENOMIC DNA]</scope>
    <source>
        <strain evidence="3">cv. 9930</strain>
    </source>
</reference>
<protein>
    <submittedName>
        <fullName evidence="2">Uncharacterized protein</fullName>
    </submittedName>
</protein>